<dbReference type="GO" id="GO:0031404">
    <property type="term" value="F:chloride ion binding"/>
    <property type="evidence" value="ECO:0007669"/>
    <property type="project" value="InterPro"/>
</dbReference>
<proteinExistence type="inferred from homology"/>
<dbReference type="GO" id="GO:0030089">
    <property type="term" value="C:phycobilisome"/>
    <property type="evidence" value="ECO:0007669"/>
    <property type="project" value="UniProtKB-UniRule"/>
</dbReference>
<dbReference type="EMBL" id="JTCM02000105">
    <property type="protein sequence ID" value="NEU76322.1"/>
    <property type="molecule type" value="Genomic_DNA"/>
</dbReference>
<dbReference type="InterPro" id="IPR036917">
    <property type="entry name" value="Orange_carotenoid-bd_N_sf"/>
</dbReference>
<evidence type="ECO:0000313" key="3">
    <source>
        <dbReference type="EMBL" id="NEU76322.1"/>
    </source>
</evidence>
<comment type="caution">
    <text evidence="3">The sequence shown here is derived from an EMBL/GenBank/DDBJ whole genome shotgun (WGS) entry which is preliminary data.</text>
</comment>
<dbReference type="RefSeq" id="WP_039743269.1">
    <property type="nucleotide sequence ID" value="NZ_JTCM02000105.1"/>
</dbReference>
<accession>A0A846HG37</accession>
<evidence type="ECO:0000259" key="2">
    <source>
        <dbReference type="PROSITE" id="PS51773"/>
    </source>
</evidence>
<reference evidence="3 4" key="1">
    <citation type="journal article" date="2015" name="Genome Announc.">
        <title>Draft Genome Sequence of Cyanobacterium Hassallia byssoidea Strain VB512170, Isolated from Monuments in India.</title>
        <authorList>
            <person name="Singh D."/>
            <person name="Chandrababunaidu M.M."/>
            <person name="Panda A."/>
            <person name="Sen D."/>
            <person name="Bhattacharyya S."/>
            <person name="Adhikary S.P."/>
            <person name="Tripathy S."/>
        </authorList>
    </citation>
    <scope>NUCLEOTIDE SEQUENCE [LARGE SCALE GENOMIC DNA]</scope>
    <source>
        <strain evidence="3 4">VB512170</strain>
    </source>
</reference>
<dbReference type="InterPro" id="IPR015233">
    <property type="entry name" value="Orange_carotenoid-bd_N"/>
</dbReference>
<dbReference type="PROSITE" id="PS51773">
    <property type="entry name" value="OCP_N"/>
    <property type="match status" value="1"/>
</dbReference>
<keyword evidence="1" id="KW-0605">Phycobilisome</keyword>
<feature type="domain" description="OCP N-terminal" evidence="2">
    <location>
        <begin position="6"/>
        <end position="152"/>
    </location>
</feature>
<keyword evidence="1" id="KW-0472">Membrane</keyword>
<comment type="similarity">
    <text evidence="1">Belongs to the orange carotenoid-binding protein family.</text>
</comment>
<dbReference type="SUPFAM" id="SSF81930">
    <property type="entry name" value="Orange carotenoid protein, N-terminal domain"/>
    <property type="match status" value="1"/>
</dbReference>
<protein>
    <submittedName>
        <fullName evidence="3">Orange carotenoid protein</fullName>
    </submittedName>
</protein>
<keyword evidence="1" id="KW-0793">Thylakoid</keyword>
<evidence type="ECO:0000313" key="4">
    <source>
        <dbReference type="Proteomes" id="UP000031549"/>
    </source>
</evidence>
<name>A0A846HG37_9CYAN</name>
<dbReference type="GO" id="GO:0016037">
    <property type="term" value="P:light absorption"/>
    <property type="evidence" value="ECO:0007669"/>
    <property type="project" value="UniProtKB-UniRule"/>
</dbReference>
<keyword evidence="1" id="KW-0042">Antenna complex</keyword>
<keyword evidence="4" id="KW-1185">Reference proteome</keyword>
<keyword evidence="1" id="KW-0157">Chromophore</keyword>
<organism evidence="3 4">
    <name type="scientific">Hassallia byssoidea VB512170</name>
    <dbReference type="NCBI Taxonomy" id="1304833"/>
    <lineage>
        <taxon>Bacteria</taxon>
        <taxon>Bacillati</taxon>
        <taxon>Cyanobacteriota</taxon>
        <taxon>Cyanophyceae</taxon>
        <taxon>Nostocales</taxon>
        <taxon>Tolypothrichaceae</taxon>
        <taxon>Hassallia</taxon>
    </lineage>
</organism>
<sequence length="152" mass="16971">MTFATDDKTKQAVEQFRGFDVDTKLGVLWFGYLDIKDQLIPANQTSAQETAAAEYDAIKAMDHQQQLQAMRDIASGADSDISRAYNALSSSAKIDVWLRLSQGMEEGVIIPMPSDYQPPENTKQFVDTIKGLDFEKRVDFTRSIVMEMGAGH</sequence>
<gene>
    <name evidence="3" type="ORF">PI95_028330</name>
</gene>
<dbReference type="Pfam" id="PF09150">
    <property type="entry name" value="Carot_N"/>
    <property type="match status" value="1"/>
</dbReference>
<evidence type="ECO:0000256" key="1">
    <source>
        <dbReference type="PROSITE-ProRule" id="PRU01109"/>
    </source>
</evidence>
<dbReference type="Gene3D" id="1.10.2090.10">
    <property type="entry name" value="Orange carotenoid-binding protein, N-terminal domain"/>
    <property type="match status" value="1"/>
</dbReference>
<dbReference type="AlphaFoldDB" id="A0A846HG37"/>
<dbReference type="Proteomes" id="UP000031549">
    <property type="component" value="Unassembled WGS sequence"/>
</dbReference>